<sequence>MTRNAFLLGSDLNFKFLAAQAKRTLDPQEFNVQLLFNSSRLFRRFTEAGSRIKYMNKMTPGNPTAKELQFKALEKLPDTPGVNIDDLIVCMSTLKLDEQILPYASRISKDTNVLFVNPPLGAIQATLDHLWPRSSDLRPNVFQAVTTHVLSGSSNFGVNHIKAGKLLISAYPSKQSFESFVSAQSTFFPADTVVPSIVKGLLNNRILQATYCPLKDVYQVQIEAMVADCCLNALGQLLNFDLGLLGFTESVERIVSDIVDECIQVLQSTSQYHLLHRYDPSMTRLLKKERLMVLVKELAEQHGFNHQQSIPGYATSYIVNSAKQQRQATPINSLLNNLLISKRQLEHRQTELPFVK</sequence>
<dbReference type="GO" id="GO:0005739">
    <property type="term" value="C:mitochondrion"/>
    <property type="evidence" value="ECO:0007669"/>
    <property type="project" value="TreeGrafter"/>
</dbReference>
<dbReference type="InterPro" id="IPR050838">
    <property type="entry name" value="Ketopantoate_reductase"/>
</dbReference>
<dbReference type="PANTHER" id="PTHR43765:SF2">
    <property type="entry name" value="2-DEHYDROPANTOATE 2-REDUCTASE"/>
    <property type="match status" value="1"/>
</dbReference>
<evidence type="ECO:0000313" key="3">
    <source>
        <dbReference type="EMBL" id="KAG7727094.1"/>
    </source>
</evidence>
<proteinExistence type="predicted"/>
<keyword evidence="1" id="KW-0521">NADP</keyword>
<evidence type="ECO:0000256" key="2">
    <source>
        <dbReference type="ARBA" id="ARBA00023002"/>
    </source>
</evidence>
<dbReference type="InterPro" id="IPR013328">
    <property type="entry name" value="6PGD_dom2"/>
</dbReference>
<reference evidence="3 5" key="1">
    <citation type="journal article" date="2021" name="G3 (Bethesda)">
        <title>Genomic diversity, chromosomal rearrangements, and interspecies hybridization in the ogataea polymorpha species complex.</title>
        <authorList>
            <person name="Hanson S.J."/>
            <person name="Cinneide E.O."/>
            <person name="Salzberg L.I."/>
            <person name="Wolfe K.H."/>
            <person name="McGowan J."/>
            <person name="Fitzpatrick D.A."/>
            <person name="Matlin K."/>
        </authorList>
    </citation>
    <scope>NUCLEOTIDE SEQUENCE</scope>
    <source>
        <strain evidence="4">81-436-3</strain>
        <strain evidence="3">83-405-1</strain>
    </source>
</reference>
<keyword evidence="5" id="KW-1185">Reference proteome</keyword>
<evidence type="ECO:0000313" key="6">
    <source>
        <dbReference type="Proteomes" id="UP000738402"/>
    </source>
</evidence>
<dbReference type="Gene3D" id="1.10.1040.10">
    <property type="entry name" value="N-(1-d-carboxylethyl)-l-norvaline Dehydrogenase, domain 2"/>
    <property type="match status" value="1"/>
</dbReference>
<keyword evidence="2" id="KW-0560">Oxidoreductase</keyword>
<accession>A0AAN6D681</accession>
<dbReference type="Proteomes" id="UP000738402">
    <property type="component" value="Unassembled WGS sequence"/>
</dbReference>
<dbReference type="AlphaFoldDB" id="A0AAN6D681"/>
<evidence type="ECO:0000313" key="4">
    <source>
        <dbReference type="EMBL" id="KAG7764091.1"/>
    </source>
</evidence>
<dbReference type="GO" id="GO:0008677">
    <property type="term" value="F:2-dehydropantoate 2-reductase activity"/>
    <property type="evidence" value="ECO:0007669"/>
    <property type="project" value="TreeGrafter"/>
</dbReference>
<name>A0AAN6D681_9ASCO</name>
<organism evidence="3 6">
    <name type="scientific">Ogataea haglerorum</name>
    <dbReference type="NCBI Taxonomy" id="1937702"/>
    <lineage>
        <taxon>Eukaryota</taxon>
        <taxon>Fungi</taxon>
        <taxon>Dikarya</taxon>
        <taxon>Ascomycota</taxon>
        <taxon>Saccharomycotina</taxon>
        <taxon>Pichiomycetes</taxon>
        <taxon>Pichiales</taxon>
        <taxon>Pichiaceae</taxon>
        <taxon>Ogataea</taxon>
    </lineage>
</organism>
<dbReference type="PANTHER" id="PTHR43765">
    <property type="entry name" value="2-DEHYDROPANTOATE 2-REDUCTASE-RELATED"/>
    <property type="match status" value="1"/>
</dbReference>
<evidence type="ECO:0008006" key="7">
    <source>
        <dbReference type="Google" id="ProtNLM"/>
    </source>
</evidence>
<evidence type="ECO:0000256" key="1">
    <source>
        <dbReference type="ARBA" id="ARBA00022857"/>
    </source>
</evidence>
<gene>
    <name evidence="3" type="ORF">KL933_002803</name>
    <name evidence="4" type="ORF">KL946_003531</name>
</gene>
<dbReference type="Proteomes" id="UP000697297">
    <property type="component" value="Unassembled WGS sequence"/>
</dbReference>
<comment type="caution">
    <text evidence="3">The sequence shown here is derived from an EMBL/GenBank/DDBJ whole genome shotgun (WGS) entry which is preliminary data.</text>
</comment>
<dbReference type="EMBL" id="JAHLUH010000007">
    <property type="protein sequence ID" value="KAG7727094.1"/>
    <property type="molecule type" value="Genomic_DNA"/>
</dbReference>
<dbReference type="EMBL" id="JAHLUN010000009">
    <property type="protein sequence ID" value="KAG7764091.1"/>
    <property type="molecule type" value="Genomic_DNA"/>
</dbReference>
<protein>
    <recommendedName>
        <fullName evidence="7">2-dehydropantoate 2-reductase</fullName>
    </recommendedName>
</protein>
<evidence type="ECO:0000313" key="5">
    <source>
        <dbReference type="Proteomes" id="UP000697297"/>
    </source>
</evidence>
<dbReference type="GO" id="GO:0050661">
    <property type="term" value="F:NADP binding"/>
    <property type="evidence" value="ECO:0007669"/>
    <property type="project" value="TreeGrafter"/>
</dbReference>